<proteinExistence type="predicted"/>
<protein>
    <submittedName>
        <fullName evidence="2">Uncharacterized protein</fullName>
    </submittedName>
</protein>
<evidence type="ECO:0000256" key="1">
    <source>
        <dbReference type="SAM" id="Phobius"/>
    </source>
</evidence>
<evidence type="ECO:0000313" key="3">
    <source>
        <dbReference type="Proteomes" id="UP000705867"/>
    </source>
</evidence>
<sequence length="63" mass="6669">MRTILYTVIYLLLASSVAYLSVVPLGMAGVGKAMLLLIIGFVLVGASAFTAAYSRWWGQICAG</sequence>
<evidence type="ECO:0000313" key="2">
    <source>
        <dbReference type="EMBL" id="MBZ0157049.1"/>
    </source>
</evidence>
<dbReference type="Proteomes" id="UP000705867">
    <property type="component" value="Unassembled WGS sequence"/>
</dbReference>
<dbReference type="EMBL" id="JAIOIV010000101">
    <property type="protein sequence ID" value="MBZ0157049.1"/>
    <property type="molecule type" value="Genomic_DNA"/>
</dbReference>
<organism evidence="2 3">
    <name type="scientific">Candidatus Nitrobium versatile</name>
    <dbReference type="NCBI Taxonomy" id="2884831"/>
    <lineage>
        <taxon>Bacteria</taxon>
        <taxon>Pseudomonadati</taxon>
        <taxon>Nitrospirota</taxon>
        <taxon>Nitrospiria</taxon>
        <taxon>Nitrospirales</taxon>
        <taxon>Nitrospiraceae</taxon>
        <taxon>Candidatus Nitrobium</taxon>
    </lineage>
</organism>
<keyword evidence="1" id="KW-1133">Transmembrane helix</keyword>
<keyword evidence="1" id="KW-0472">Membrane</keyword>
<dbReference type="AlphaFoldDB" id="A0A953JCI7"/>
<reference evidence="2" key="1">
    <citation type="journal article" date="2021" name="bioRxiv">
        <title>Unraveling nitrogen, sulfur and carbon metabolic pathways and microbial community transcriptional responses to substrate deprivation and toxicity stresses in a bioreactor mimicking anoxic brackish coastal sediment conditions.</title>
        <authorList>
            <person name="Martins P.D."/>
            <person name="Echeveste M.J."/>
            <person name="Arshad A."/>
            <person name="Kurth J."/>
            <person name="Ouboter H."/>
            <person name="Jetten M.S.M."/>
            <person name="Welte C.U."/>
        </authorList>
    </citation>
    <scope>NUCLEOTIDE SEQUENCE</scope>
    <source>
        <strain evidence="2">MAG_39</strain>
    </source>
</reference>
<name>A0A953JCI7_9BACT</name>
<comment type="caution">
    <text evidence="2">The sequence shown here is derived from an EMBL/GenBank/DDBJ whole genome shotgun (WGS) entry which is preliminary data.</text>
</comment>
<reference evidence="2" key="2">
    <citation type="submission" date="2021-08" db="EMBL/GenBank/DDBJ databases">
        <authorList>
            <person name="Dalcin Martins P."/>
        </authorList>
    </citation>
    <scope>NUCLEOTIDE SEQUENCE</scope>
    <source>
        <strain evidence="2">MAG_39</strain>
    </source>
</reference>
<gene>
    <name evidence="2" type="ORF">K8I29_12665</name>
</gene>
<keyword evidence="1" id="KW-0812">Transmembrane</keyword>
<accession>A0A953JCI7</accession>
<feature type="transmembrane region" description="Helical" evidence="1">
    <location>
        <begin position="33"/>
        <end position="53"/>
    </location>
</feature>
<feature type="transmembrane region" description="Helical" evidence="1">
    <location>
        <begin position="7"/>
        <end position="27"/>
    </location>
</feature>